<gene>
    <name evidence="2" type="ORF">LCGC14_1159530</name>
</gene>
<dbReference type="EMBL" id="LAZR01005641">
    <property type="protein sequence ID" value="KKM98281.1"/>
    <property type="molecule type" value="Genomic_DNA"/>
</dbReference>
<dbReference type="AlphaFoldDB" id="A0A0F9MG67"/>
<protein>
    <recommendedName>
        <fullName evidence="3">Membrane-associated protein</fullName>
    </recommendedName>
</protein>
<keyword evidence="1" id="KW-0812">Transmembrane</keyword>
<organism evidence="2">
    <name type="scientific">marine sediment metagenome</name>
    <dbReference type="NCBI Taxonomy" id="412755"/>
    <lineage>
        <taxon>unclassified sequences</taxon>
        <taxon>metagenomes</taxon>
        <taxon>ecological metagenomes</taxon>
    </lineage>
</organism>
<accession>A0A0F9MG67</accession>
<evidence type="ECO:0000313" key="2">
    <source>
        <dbReference type="EMBL" id="KKM98281.1"/>
    </source>
</evidence>
<reference evidence="2" key="1">
    <citation type="journal article" date="2015" name="Nature">
        <title>Complex archaea that bridge the gap between prokaryotes and eukaryotes.</title>
        <authorList>
            <person name="Spang A."/>
            <person name="Saw J.H."/>
            <person name="Jorgensen S.L."/>
            <person name="Zaremba-Niedzwiedzka K."/>
            <person name="Martijn J."/>
            <person name="Lind A.E."/>
            <person name="van Eijk R."/>
            <person name="Schleper C."/>
            <person name="Guy L."/>
            <person name="Ettema T.J."/>
        </authorList>
    </citation>
    <scope>NUCLEOTIDE SEQUENCE</scope>
</reference>
<feature type="transmembrane region" description="Helical" evidence="1">
    <location>
        <begin position="34"/>
        <end position="52"/>
    </location>
</feature>
<feature type="transmembrane region" description="Helical" evidence="1">
    <location>
        <begin position="12"/>
        <end position="28"/>
    </location>
</feature>
<feature type="transmembrane region" description="Helical" evidence="1">
    <location>
        <begin position="170"/>
        <end position="194"/>
    </location>
</feature>
<keyword evidence="1" id="KW-0472">Membrane</keyword>
<name>A0A0F9MG67_9ZZZZ</name>
<feature type="transmembrane region" description="Helical" evidence="1">
    <location>
        <begin position="102"/>
        <end position="123"/>
    </location>
</feature>
<keyword evidence="1" id="KW-1133">Transmembrane helix</keyword>
<comment type="caution">
    <text evidence="2">The sequence shown here is derived from an EMBL/GenBank/DDBJ whole genome shotgun (WGS) entry which is preliminary data.</text>
</comment>
<evidence type="ECO:0008006" key="3">
    <source>
        <dbReference type="Google" id="ProtNLM"/>
    </source>
</evidence>
<sequence>MIHRKISCYTKCFFTVFMALFIPGYWIGYGPLNFLWFSDIILIMTFFATLFESRFLASMAAVGGFISLSLWNIDFFFTLLAYLFGIKLASLTAYMFNSELPVWLRTLSLFHVALPFFLLWLIYRLGYHKRAWVFQIVFFWIVIPITWFVTDPSKNINGVFSYKIYKWLNIEATFFLIIEFVVVAIVIAVSHLFFKTFKKKSSNKFIRKK</sequence>
<feature type="transmembrane region" description="Helical" evidence="1">
    <location>
        <begin position="132"/>
        <end position="150"/>
    </location>
</feature>
<feature type="transmembrane region" description="Helical" evidence="1">
    <location>
        <begin position="73"/>
        <end position="96"/>
    </location>
</feature>
<evidence type="ECO:0000256" key="1">
    <source>
        <dbReference type="SAM" id="Phobius"/>
    </source>
</evidence>
<proteinExistence type="predicted"/>